<dbReference type="InterPro" id="IPR050330">
    <property type="entry name" value="Bact_OuterMem_StrucFunc"/>
</dbReference>
<evidence type="ECO:0000256" key="7">
    <source>
        <dbReference type="PROSITE-ProRule" id="PRU00473"/>
    </source>
</evidence>
<dbReference type="InterPro" id="IPR036737">
    <property type="entry name" value="OmpA-like_sf"/>
</dbReference>
<comment type="similarity">
    <text evidence="2">Belongs to the MotB family.</text>
</comment>
<dbReference type="InterPro" id="IPR006665">
    <property type="entry name" value="OmpA-like"/>
</dbReference>
<evidence type="ECO:0000256" key="2">
    <source>
        <dbReference type="ARBA" id="ARBA00008914"/>
    </source>
</evidence>
<evidence type="ECO:0000256" key="1">
    <source>
        <dbReference type="ARBA" id="ARBA00004162"/>
    </source>
</evidence>
<comment type="subcellular location">
    <subcellularLocation>
        <location evidence="1">Cell membrane</location>
        <topology evidence="1">Single-pass membrane protein</topology>
    </subcellularLocation>
</comment>
<dbReference type="Gene3D" id="3.30.1330.60">
    <property type="entry name" value="OmpA-like domain"/>
    <property type="match status" value="1"/>
</dbReference>
<dbReference type="Pfam" id="PF13677">
    <property type="entry name" value="MotB_plug"/>
    <property type="match status" value="1"/>
</dbReference>
<dbReference type="GO" id="GO:0005886">
    <property type="term" value="C:plasma membrane"/>
    <property type="evidence" value="ECO:0007669"/>
    <property type="project" value="UniProtKB-SubCell"/>
</dbReference>
<accession>A0A1X9NNG1</accession>
<keyword evidence="5 8" id="KW-1133">Transmembrane helix</keyword>
<dbReference type="OrthoDB" id="9815217at2"/>
<dbReference type="Proteomes" id="UP000193450">
    <property type="component" value="Chromosome"/>
</dbReference>
<evidence type="ECO:0000256" key="8">
    <source>
        <dbReference type="SAM" id="Phobius"/>
    </source>
</evidence>
<dbReference type="PANTHER" id="PTHR30329">
    <property type="entry name" value="STATOR ELEMENT OF FLAGELLAR MOTOR COMPLEX"/>
    <property type="match status" value="1"/>
</dbReference>
<dbReference type="SUPFAM" id="SSF103088">
    <property type="entry name" value="OmpA-like"/>
    <property type="match status" value="1"/>
</dbReference>
<evidence type="ECO:0000256" key="3">
    <source>
        <dbReference type="ARBA" id="ARBA00022475"/>
    </source>
</evidence>
<dbReference type="NCBIfam" id="NF006541">
    <property type="entry name" value="PRK09038.1"/>
    <property type="match status" value="1"/>
</dbReference>
<evidence type="ECO:0000313" key="11">
    <source>
        <dbReference type="Proteomes" id="UP000193450"/>
    </source>
</evidence>
<evidence type="ECO:0000313" key="10">
    <source>
        <dbReference type="EMBL" id="ARN75433.1"/>
    </source>
</evidence>
<evidence type="ECO:0000256" key="6">
    <source>
        <dbReference type="ARBA" id="ARBA00023136"/>
    </source>
</evidence>
<feature type="transmembrane region" description="Helical" evidence="8">
    <location>
        <begin position="20"/>
        <end position="37"/>
    </location>
</feature>
<gene>
    <name evidence="10" type="ORF">BST96_15725</name>
</gene>
<protein>
    <recommendedName>
        <fullName evidence="9">OmpA-like domain-containing protein</fullName>
    </recommendedName>
</protein>
<sequence>MARRRIVEEPVSHERWLVSYADFITLLFAFFVVMYSISQVNDGKYKVLSSTLSEVFTTTQVVSTNNPERTLDPFQVGEIVKSNPQSFIEMEMGNALIENQSESNEEGRDSQPIEGGFPSEFEQINVQIDQAFGDLIRDEKITIRGNEEWLEVELKSSLLFSSGDATLSTPALELLGSIAEILKGQSSPIRVEGFTDNQAINTPRFPSNWELSTARASSVVQLFIEEGVDPGRLAAIGYGEFQPVSDNDTAQGRAENRRVVLMISKTNELRPELRTVTSTEDLLKRSEQEAASAAANTGIEIIIPGVNNPEQTAEPAVAAPPADPLQGVRTIELDDGGLLFTNDAPRDE</sequence>
<dbReference type="RefSeq" id="WP_085759611.1">
    <property type="nucleotide sequence ID" value="NZ_CP019343.1"/>
</dbReference>
<dbReference type="PANTHER" id="PTHR30329:SF20">
    <property type="entry name" value="EXPORTED PROTEIN"/>
    <property type="match status" value="1"/>
</dbReference>
<proteinExistence type="inferred from homology"/>
<evidence type="ECO:0000259" key="9">
    <source>
        <dbReference type="PROSITE" id="PS51123"/>
    </source>
</evidence>
<dbReference type="AlphaFoldDB" id="A0A1X9NNG1"/>
<keyword evidence="6 7" id="KW-0472">Membrane</keyword>
<keyword evidence="11" id="KW-1185">Reference proteome</keyword>
<dbReference type="KEGG" id="osg:BST96_15725"/>
<reference evidence="10 11" key="1">
    <citation type="submission" date="2016-11" db="EMBL/GenBank/DDBJ databases">
        <title>Trade-off between light-utilization and light-protection in marine flavobacteria.</title>
        <authorList>
            <person name="Kumagai Y."/>
        </authorList>
    </citation>
    <scope>NUCLEOTIDE SEQUENCE [LARGE SCALE GENOMIC DNA]</scope>
    <source>
        <strain evidence="10 11">NBRC 107125</strain>
    </source>
</reference>
<feature type="domain" description="OmpA-like" evidence="9">
    <location>
        <begin position="147"/>
        <end position="267"/>
    </location>
</feature>
<dbReference type="CDD" id="cd07185">
    <property type="entry name" value="OmpA_C-like"/>
    <property type="match status" value="1"/>
</dbReference>
<evidence type="ECO:0000256" key="4">
    <source>
        <dbReference type="ARBA" id="ARBA00022692"/>
    </source>
</evidence>
<name>A0A1X9NNG1_9GAMM</name>
<evidence type="ECO:0000256" key="5">
    <source>
        <dbReference type="ARBA" id="ARBA00022989"/>
    </source>
</evidence>
<dbReference type="PROSITE" id="PS51123">
    <property type="entry name" value="OMPA_2"/>
    <property type="match status" value="1"/>
</dbReference>
<dbReference type="Pfam" id="PF00691">
    <property type="entry name" value="OmpA"/>
    <property type="match status" value="1"/>
</dbReference>
<keyword evidence="4 8" id="KW-0812">Transmembrane</keyword>
<dbReference type="STRING" id="716816.BST96_15725"/>
<keyword evidence="3" id="KW-1003">Cell membrane</keyword>
<dbReference type="EMBL" id="CP019343">
    <property type="protein sequence ID" value="ARN75433.1"/>
    <property type="molecule type" value="Genomic_DNA"/>
</dbReference>
<organism evidence="10 11">
    <name type="scientific">Oceanicoccus sagamiensis</name>
    <dbReference type="NCBI Taxonomy" id="716816"/>
    <lineage>
        <taxon>Bacteria</taxon>
        <taxon>Pseudomonadati</taxon>
        <taxon>Pseudomonadota</taxon>
        <taxon>Gammaproteobacteria</taxon>
        <taxon>Cellvibrionales</taxon>
        <taxon>Spongiibacteraceae</taxon>
        <taxon>Oceanicoccus</taxon>
    </lineage>
</organism>
<dbReference type="InterPro" id="IPR025713">
    <property type="entry name" value="MotB-like_N_dom"/>
</dbReference>